<gene>
    <name evidence="1" type="ORF">O6H91_12G013500</name>
</gene>
<accession>A0ACC2BZ37</accession>
<protein>
    <submittedName>
        <fullName evidence="1">Uncharacterized protein</fullName>
    </submittedName>
</protein>
<keyword evidence="2" id="KW-1185">Reference proteome</keyword>
<sequence length="1510" mass="167737">MHTQSMGVKIQVPSCAACNQTSKQVIRAVGSSFAKPSIVFPAVDYAPSNSLQSRFFCGSSKISRNKEISVKWNTRQTLVAVPKAIVATENAPIEMTKDFNLDGGSLLKVKTSALRNGSPGSVELEVTRCNATSLILHWGAIQDGKSKWFLPSSWPEGTKEYKKRALQSPFKKAGDSATLKIEINDPKFQAIEFLLKDDATDKWFKLNGGNFRVEVPKSITDISQIHIPEELIPVQAYLRWERNGKQNYSPDQEKKEYEEARKELQEEVAKGTSLEVIRSRLLGGKNDSGSHSEDSVRTDSSIPEELVQVQAYIRWERAGKPNFSAEEQLVEFEEARKELQAELSRGLTVKDLQKRLQSNEKQNNGKAVTKTSKPEVSSSTRITRKSRDLSDLIHKYSKVKAEVVASTREPTPLELVAQELEDANNDSVLLRKTFKLGDKELLALVSNPGGEVFLRLVSNMKEPLLLHWAVSKNNAGEWQAPPASIVPENSNVLQGSCETPFTEGFSGHSSLQSLEINFGKNEFIGTPFVLLTGGTWIKNNGSDFYLPLKRTEEKRPKHSLSDGSGTAKQLLEDIANMESEAERSLMHRYNIAANILDSAKHQGELGLAGILVWLRFMATRQLMWNKNYNVKPREISAAQDRLTDSLQALYLEQPHNRELIRLIMGTVGRGGQGDVGQRIRDEILVIQRNNDCKGAMMEEWHQKLHNNTSPDDVVICQALLDYIQSDFNIDIYWKTLNSNGVTKERLASYDRPIVSEPKFSPNQKEGLIRDLTAYLRTLKAVHSGADLESAIASCMGYSAQGFDFMGTVQIHPISGLSEALPKLLSFVLQHVEDREVTPLLEGLLEARRELHPTLQTSRDRLKDIIFLDLALDSTVRTAVERGLEGLNKAGPQELITIISLVLENLCLSSDNNEEFVYCLKDWVKILQLCKAGANQWALQAKSVLDRTRLALADKAEIYQTILQPSAKYLGTLLNVQTWAVDIFTEEMIRAGSAASLSLLLNRIDPVLRNIAHLGSWQVISPVPVRGYVVVVDDLGDVQDKVYENPTILVAGRVKGEEEIPGGAVAVLTPDMPDVLSHVSVRARNSKICSVPHRYQGSLSHSKKSRRVLWKHVKHGKARTATYVCFATCFDSNVLSNLRSKEGKALRVEITASSDLVYSEINEAEVARSIHVGDDDLAPPNIVLKAKKFVGKYAVASDEFSKELVGAKSLNIANLKGKLPSWIRLPTSVALPFGVFESVLSENINKDVASEISTLSNLVTKGDFSKLKDIRKAVLKVQAPPKLIEELKLKMIQSSMPWPGDESESRLEQACTSIKKVWASKWNERAYFSTRKARIDHNDLRMAVLVQEIICADYAFVIHTINPATGDRSEIYAEVVKGLGETLVGAYSGRALSFVCKKSDLNNPKITGYPSKRVGLFIKPSVIFRSDSNGEDLEGYAGAGLYDSVPMDREEERIVDYSSDPLVSDNSFQQKILSKISAAGAAIEELLGSAQDIEGVIRDGELYIVQTRPQM</sequence>
<comment type="caution">
    <text evidence="1">The sequence shown here is derived from an EMBL/GenBank/DDBJ whole genome shotgun (WGS) entry which is preliminary data.</text>
</comment>
<reference evidence="2" key="1">
    <citation type="journal article" date="2024" name="Proc. Natl. Acad. Sci. U.S.A.">
        <title>Extraordinary preservation of gene collinearity over three hundred million years revealed in homosporous lycophytes.</title>
        <authorList>
            <person name="Li C."/>
            <person name="Wickell D."/>
            <person name="Kuo L.Y."/>
            <person name="Chen X."/>
            <person name="Nie B."/>
            <person name="Liao X."/>
            <person name="Peng D."/>
            <person name="Ji J."/>
            <person name="Jenkins J."/>
            <person name="Williams M."/>
            <person name="Shu S."/>
            <person name="Plott C."/>
            <person name="Barry K."/>
            <person name="Rajasekar S."/>
            <person name="Grimwood J."/>
            <person name="Han X."/>
            <person name="Sun S."/>
            <person name="Hou Z."/>
            <person name="He W."/>
            <person name="Dai G."/>
            <person name="Sun C."/>
            <person name="Schmutz J."/>
            <person name="Leebens-Mack J.H."/>
            <person name="Li F.W."/>
            <person name="Wang L."/>
        </authorList>
    </citation>
    <scope>NUCLEOTIDE SEQUENCE [LARGE SCALE GENOMIC DNA]</scope>
    <source>
        <strain evidence="2">cv. PW_Plant_1</strain>
    </source>
</reference>
<name>A0ACC2BZ37_DIPCM</name>
<evidence type="ECO:0000313" key="1">
    <source>
        <dbReference type="EMBL" id="KAJ7534980.1"/>
    </source>
</evidence>
<proteinExistence type="predicted"/>
<organism evidence="1 2">
    <name type="scientific">Diphasiastrum complanatum</name>
    <name type="common">Issler's clubmoss</name>
    <name type="synonym">Lycopodium complanatum</name>
    <dbReference type="NCBI Taxonomy" id="34168"/>
    <lineage>
        <taxon>Eukaryota</taxon>
        <taxon>Viridiplantae</taxon>
        <taxon>Streptophyta</taxon>
        <taxon>Embryophyta</taxon>
        <taxon>Tracheophyta</taxon>
        <taxon>Lycopodiopsida</taxon>
        <taxon>Lycopodiales</taxon>
        <taxon>Lycopodiaceae</taxon>
        <taxon>Lycopodioideae</taxon>
        <taxon>Diphasiastrum</taxon>
    </lineage>
</organism>
<dbReference type="Proteomes" id="UP001162992">
    <property type="component" value="Chromosome 12"/>
</dbReference>
<dbReference type="EMBL" id="CM055103">
    <property type="protein sequence ID" value="KAJ7534980.1"/>
    <property type="molecule type" value="Genomic_DNA"/>
</dbReference>
<evidence type="ECO:0000313" key="2">
    <source>
        <dbReference type="Proteomes" id="UP001162992"/>
    </source>
</evidence>